<protein>
    <submittedName>
        <fullName evidence="2">Hydrogen cyanide synthase subunit HcnA</fullName>
    </submittedName>
</protein>
<proteinExistence type="predicted"/>
<dbReference type="AlphaFoldDB" id="A0A024QCS3"/>
<dbReference type="Pfam" id="PF13510">
    <property type="entry name" value="Fer2_4"/>
    <property type="match status" value="1"/>
</dbReference>
<dbReference type="EMBL" id="CCDP010000001">
    <property type="protein sequence ID" value="CDQ40343.1"/>
    <property type="molecule type" value="Genomic_DNA"/>
</dbReference>
<dbReference type="Proteomes" id="UP000028875">
    <property type="component" value="Unassembled WGS sequence"/>
</dbReference>
<dbReference type="GO" id="GO:0016491">
    <property type="term" value="F:oxidoreductase activity"/>
    <property type="evidence" value="ECO:0007669"/>
    <property type="project" value="UniProtKB-KW"/>
</dbReference>
<dbReference type="OrthoDB" id="573392at2"/>
<sequence>MMRIEKHPILKSLDQQVITIIYNGVKYSAFENESIAAALLANRIRTLRYSEKHDEARGLYCGVGHCYECRVTVDGERSVRACMKRVQNNMCIESQRGTTL</sequence>
<evidence type="ECO:0000313" key="3">
    <source>
        <dbReference type="Proteomes" id="UP000028875"/>
    </source>
</evidence>
<accession>A0A024QCS3</accession>
<dbReference type="GO" id="GO:0051536">
    <property type="term" value="F:iron-sulfur cluster binding"/>
    <property type="evidence" value="ECO:0007669"/>
    <property type="project" value="InterPro"/>
</dbReference>
<organism evidence="2 3">
    <name type="scientific">Virgibacillus massiliensis</name>
    <dbReference type="NCBI Taxonomy" id="1462526"/>
    <lineage>
        <taxon>Bacteria</taxon>
        <taxon>Bacillati</taxon>
        <taxon>Bacillota</taxon>
        <taxon>Bacilli</taxon>
        <taxon>Bacillales</taxon>
        <taxon>Bacillaceae</taxon>
        <taxon>Virgibacillus</taxon>
    </lineage>
</organism>
<dbReference type="Gene3D" id="3.10.20.440">
    <property type="entry name" value="2Fe-2S iron-sulphur cluster binding domain, sarcosine oxidase, alpha subunit, N-terminal domain"/>
    <property type="match status" value="1"/>
</dbReference>
<dbReference type="RefSeq" id="WP_021291806.1">
    <property type="nucleotide sequence ID" value="NZ_BNER01000004.1"/>
</dbReference>
<gene>
    <name evidence="2" type="primary">hcnA_2</name>
    <name evidence="2" type="ORF">BN990_02665</name>
</gene>
<keyword evidence="1" id="KW-0560">Oxidoreductase</keyword>
<keyword evidence="3" id="KW-1185">Reference proteome</keyword>
<name>A0A024QCS3_9BACI</name>
<reference evidence="3" key="2">
    <citation type="submission" date="2014-05" db="EMBL/GenBank/DDBJ databases">
        <title>Draft genome sequence of Virgibacillus massiliensis Vm-5.</title>
        <authorList>
            <person name="Khelaifia S."/>
            <person name="Croce O."/>
            <person name="Lagier J.C."/>
            <person name="Raoult D."/>
        </authorList>
    </citation>
    <scope>NUCLEOTIDE SEQUENCE [LARGE SCALE GENOMIC DNA]</scope>
    <source>
        <strain evidence="3">Vm-5</strain>
    </source>
</reference>
<reference evidence="2 3" key="1">
    <citation type="submission" date="2014-03" db="EMBL/GenBank/DDBJ databases">
        <authorList>
            <person name="Urmite Genomes U."/>
        </authorList>
    </citation>
    <scope>NUCLEOTIDE SEQUENCE [LARGE SCALE GENOMIC DNA]</scope>
    <source>
        <strain evidence="2 3">Vm-5</strain>
    </source>
</reference>
<dbReference type="STRING" id="1462526.BN990_02665"/>
<dbReference type="SUPFAM" id="SSF54292">
    <property type="entry name" value="2Fe-2S ferredoxin-like"/>
    <property type="match status" value="1"/>
</dbReference>
<evidence type="ECO:0000256" key="1">
    <source>
        <dbReference type="ARBA" id="ARBA00023002"/>
    </source>
</evidence>
<dbReference type="InterPro" id="IPR042204">
    <property type="entry name" value="2Fe-2S-bd_N"/>
</dbReference>
<comment type="caution">
    <text evidence="2">The sequence shown here is derived from an EMBL/GenBank/DDBJ whole genome shotgun (WGS) entry which is preliminary data.</text>
</comment>
<dbReference type="eggNOG" id="COG3383">
    <property type="taxonomic scope" value="Bacteria"/>
</dbReference>
<evidence type="ECO:0000313" key="2">
    <source>
        <dbReference type="EMBL" id="CDQ40343.1"/>
    </source>
</evidence>
<dbReference type="InterPro" id="IPR036010">
    <property type="entry name" value="2Fe-2S_ferredoxin-like_sf"/>
</dbReference>